<feature type="coiled-coil region" evidence="1">
    <location>
        <begin position="276"/>
        <end position="306"/>
    </location>
</feature>
<dbReference type="HOGENOM" id="CLU_311438_0_0_1"/>
<sequence>MEHGASKKRQYLEKLRNMFDKPNRDAFQVVVHFLLTKLDHSRSMDVFRSCCPPLDKKGDTEFRRQCCEWLKEISDECGNNFPPVVASLFLSPGGPKFIHLMYHFARHVMVQDMKTDCEGTNIRFPEAVNSRPRNSYEAAARYRVVFNRFLQITQKEDFIIREYQRKVKLFTKQIRESRSQCIELHKLLQKIEQNNLKQSNTEEKVQKVRSMWASVMETLTFLEKEKEVVDSIVAGHVDQYTLDGTNVTISVPRLLLDKIENQMSDLRIGNVYEAGKLNLLTTIQLLNEALKTLTQEREQVDKMALKLDLDYIAAKTKSQNKILLELQSMRHKLKQEDHVSIVESIAEKQRDWDMKWENFLGQSPFTLIKEENPVLDLLPAMSPLSFDPATEEAYKSSVFCQYPASIPNAPKKYCQANDNKEEDATLERIMETPSTGRMLSRLQSTTPRLFTAEPTIAALEKDVHTATPKRKEWSVTQILKYGIHKPRPIETWKSGSTSVLQSPTAVKREDAVKKAQEQLAEEVADVVVSESSQGSGGKGMEFDDLIGSLASNPFLTRKQIPRTPENLITEIRSSWRKAIQAEDTELTQTDKIKDAPLDLESAVCSRIDDSMACFMSDLNVSNLHEEESSLRQMLPELKKQMVVSHISELATPITATRMPDSERSWELGSKPIVSCKTVIENPEELVFPAVLKSTNPLVSSVERDIETDALSHYVCQNSSVNTTLSWDASQMVSGTSSDSHDVIPFGILHETFPEELGNISLNSSKSLETDDEVEGYSRDSKSLENLTKYEQAAQEGTLNLQSIRNRYEALIKRDSFQSPTRKQFFRYRSEINLTPTCTETEVFSPAGKHYALDAEYIKTPSCISSERKHTPSLIAFSPGQERLKSMTQKKPGDSLHILKEEKNLKEKLDPKESSDIKMQR</sequence>
<protein>
    <submittedName>
        <fullName evidence="4">HAUS augmin like complex subunit 6</fullName>
    </submittedName>
</protein>
<evidence type="ECO:0000259" key="3">
    <source>
        <dbReference type="Pfam" id="PF14661"/>
    </source>
</evidence>
<keyword evidence="1" id="KW-0175">Coiled coil</keyword>
<dbReference type="InterPro" id="IPR028163">
    <property type="entry name" value="HAUS_6_N"/>
</dbReference>
<dbReference type="GO" id="GO:1990498">
    <property type="term" value="C:mitotic spindle microtubule"/>
    <property type="evidence" value="ECO:0007669"/>
    <property type="project" value="Ensembl"/>
</dbReference>
<dbReference type="eggNOG" id="ENOG502QV4W">
    <property type="taxonomic scope" value="Eukaryota"/>
</dbReference>
<dbReference type="EMBL" id="AGCU01133068">
    <property type="status" value="NOT_ANNOTATED_CDS"/>
    <property type="molecule type" value="Genomic_DNA"/>
</dbReference>
<organism evidence="4 5">
    <name type="scientific">Pelodiscus sinensis</name>
    <name type="common">Chinese softshell turtle</name>
    <name type="synonym">Trionyx sinensis</name>
    <dbReference type="NCBI Taxonomy" id="13735"/>
    <lineage>
        <taxon>Eukaryota</taxon>
        <taxon>Metazoa</taxon>
        <taxon>Chordata</taxon>
        <taxon>Craniata</taxon>
        <taxon>Vertebrata</taxon>
        <taxon>Euteleostomi</taxon>
        <taxon>Archelosauria</taxon>
        <taxon>Testudinata</taxon>
        <taxon>Testudines</taxon>
        <taxon>Cryptodira</taxon>
        <taxon>Trionychia</taxon>
        <taxon>Trionychidae</taxon>
        <taxon>Pelodiscus</taxon>
    </lineage>
</organism>
<dbReference type="GO" id="GO:0008017">
    <property type="term" value="F:microtubule binding"/>
    <property type="evidence" value="ECO:0007669"/>
    <property type="project" value="TreeGrafter"/>
</dbReference>
<proteinExistence type="predicted"/>
<evidence type="ECO:0000313" key="4">
    <source>
        <dbReference type="Ensembl" id="ENSPSIP00000010623.1"/>
    </source>
</evidence>
<keyword evidence="5" id="KW-1185">Reference proteome</keyword>
<dbReference type="Pfam" id="PF14661">
    <property type="entry name" value="HAUS6_N"/>
    <property type="match status" value="1"/>
</dbReference>
<feature type="domain" description="HAUS augmin-like complex subunit 6 N-terminal" evidence="3">
    <location>
        <begin position="12"/>
        <end position="213"/>
    </location>
</feature>
<dbReference type="GO" id="GO:0005813">
    <property type="term" value="C:centrosome"/>
    <property type="evidence" value="ECO:0007669"/>
    <property type="project" value="Ensembl"/>
</dbReference>
<name>K7FRG3_PELSI</name>
<reference evidence="4" key="4">
    <citation type="submission" date="2025-09" db="UniProtKB">
        <authorList>
            <consortium name="Ensembl"/>
        </authorList>
    </citation>
    <scope>IDENTIFICATION</scope>
</reference>
<dbReference type="OMA" id="HFARYVA"/>
<dbReference type="PANTHER" id="PTHR16151">
    <property type="entry name" value="HAUS AUGMIN-LIKE COMPLEX SUBUNIT 6"/>
    <property type="match status" value="1"/>
</dbReference>
<dbReference type="STRING" id="13735.ENSPSIP00000010623"/>
<accession>K7FRG3</accession>
<evidence type="ECO:0000256" key="2">
    <source>
        <dbReference type="SAM" id="MobiDB-lite"/>
    </source>
</evidence>
<feature type="region of interest" description="Disordered" evidence="2">
    <location>
        <begin position="882"/>
        <end position="920"/>
    </location>
</feature>
<dbReference type="GO" id="GO:0051225">
    <property type="term" value="P:spindle assembly"/>
    <property type="evidence" value="ECO:0007669"/>
    <property type="project" value="Ensembl"/>
</dbReference>
<feature type="compositionally biased region" description="Basic and acidic residues" evidence="2">
    <location>
        <begin position="890"/>
        <end position="920"/>
    </location>
</feature>
<dbReference type="Ensembl" id="ENSPSIT00000010676.1">
    <property type="protein sequence ID" value="ENSPSIP00000010623.1"/>
    <property type="gene ID" value="ENSPSIG00000009630.1"/>
</dbReference>
<feature type="coiled-coil region" evidence="1">
    <location>
        <begin position="160"/>
        <end position="194"/>
    </location>
</feature>
<dbReference type="GO" id="GO:0070652">
    <property type="term" value="C:HAUS complex"/>
    <property type="evidence" value="ECO:0007669"/>
    <property type="project" value="Ensembl"/>
</dbReference>
<dbReference type="EMBL" id="AGCU01133069">
    <property type="status" value="NOT_ANNOTATED_CDS"/>
    <property type="molecule type" value="Genomic_DNA"/>
</dbReference>
<dbReference type="AlphaFoldDB" id="K7FRG3"/>
<dbReference type="EMBL" id="AGCU01133067">
    <property type="status" value="NOT_ANNOTATED_CDS"/>
    <property type="molecule type" value="Genomic_DNA"/>
</dbReference>
<reference evidence="5" key="1">
    <citation type="submission" date="2011-10" db="EMBL/GenBank/DDBJ databases">
        <authorList>
            <consortium name="Soft-shell Turtle Genome Consortium"/>
        </authorList>
    </citation>
    <scope>NUCLEOTIDE SEQUENCE [LARGE SCALE GENOMIC DNA]</scope>
    <source>
        <strain evidence="5">Daiwa-1</strain>
    </source>
</reference>
<evidence type="ECO:0000256" key="1">
    <source>
        <dbReference type="SAM" id="Coils"/>
    </source>
</evidence>
<reference evidence="4" key="3">
    <citation type="submission" date="2025-08" db="UniProtKB">
        <authorList>
            <consortium name="Ensembl"/>
        </authorList>
    </citation>
    <scope>IDENTIFICATION</scope>
</reference>
<reference evidence="5" key="2">
    <citation type="journal article" date="2013" name="Nat. Genet.">
        <title>The draft genomes of soft-shell turtle and green sea turtle yield insights into the development and evolution of the turtle-specific body plan.</title>
        <authorList>
            <person name="Wang Z."/>
            <person name="Pascual-Anaya J."/>
            <person name="Zadissa A."/>
            <person name="Li W."/>
            <person name="Niimura Y."/>
            <person name="Huang Z."/>
            <person name="Li C."/>
            <person name="White S."/>
            <person name="Xiong Z."/>
            <person name="Fang D."/>
            <person name="Wang B."/>
            <person name="Ming Y."/>
            <person name="Chen Y."/>
            <person name="Zheng Y."/>
            <person name="Kuraku S."/>
            <person name="Pignatelli M."/>
            <person name="Herrero J."/>
            <person name="Beal K."/>
            <person name="Nozawa M."/>
            <person name="Li Q."/>
            <person name="Wang J."/>
            <person name="Zhang H."/>
            <person name="Yu L."/>
            <person name="Shigenobu S."/>
            <person name="Wang J."/>
            <person name="Liu J."/>
            <person name="Flicek P."/>
            <person name="Searle S."/>
            <person name="Wang J."/>
            <person name="Kuratani S."/>
            <person name="Yin Y."/>
            <person name="Aken B."/>
            <person name="Zhang G."/>
            <person name="Irie N."/>
        </authorList>
    </citation>
    <scope>NUCLEOTIDE SEQUENCE [LARGE SCALE GENOMIC DNA]</scope>
    <source>
        <strain evidence="5">Daiwa-1</strain>
    </source>
</reference>
<dbReference type="GO" id="GO:0007098">
    <property type="term" value="P:centrosome cycle"/>
    <property type="evidence" value="ECO:0007669"/>
    <property type="project" value="Ensembl"/>
</dbReference>
<dbReference type="Proteomes" id="UP000007267">
    <property type="component" value="Unassembled WGS sequence"/>
</dbReference>
<evidence type="ECO:0000313" key="5">
    <source>
        <dbReference type="Proteomes" id="UP000007267"/>
    </source>
</evidence>
<gene>
    <name evidence="4" type="primary">HAUS6</name>
</gene>
<dbReference type="PANTHER" id="PTHR16151:SF2">
    <property type="entry name" value="HAUS AUGMIN-LIKE COMPLEX SUBUNIT 6"/>
    <property type="match status" value="1"/>
</dbReference>
<dbReference type="GeneTree" id="ENSGT00390000008250"/>
<dbReference type="InterPro" id="IPR026797">
    <property type="entry name" value="HAUS_6"/>
</dbReference>